<protein>
    <submittedName>
        <fullName evidence="1">Uncharacterized protein</fullName>
    </submittedName>
</protein>
<dbReference type="AlphaFoldDB" id="A0A0P0EZY7"/>
<evidence type="ECO:0000313" key="2">
    <source>
        <dbReference type="Proteomes" id="UP000298774"/>
    </source>
</evidence>
<evidence type="ECO:0000313" key="1">
    <source>
        <dbReference type="EMBL" id="QCO08963.1"/>
    </source>
</evidence>
<dbReference type="Proteomes" id="UP000298774">
    <property type="component" value="Chromosome"/>
</dbReference>
<dbReference type="EMBL" id="CP032339">
    <property type="protein sequence ID" value="QCO08963.1"/>
    <property type="molecule type" value="Genomic_DNA"/>
</dbReference>
<accession>A0A0P0EZY7</accession>
<name>A0A0P0EZY7_AZOBR</name>
<proteinExistence type="predicted"/>
<dbReference type="KEGG" id="abf:AMK58_13635"/>
<reference evidence="1 2" key="1">
    <citation type="submission" date="2018-09" db="EMBL/GenBank/DDBJ databases">
        <title>Whole genome based analysis of evolution and adaptive divergence in Indian and Brazilian strains of Azospirillum brasilense.</title>
        <authorList>
            <person name="Singh C."/>
            <person name="Tripathi A.K."/>
        </authorList>
    </citation>
    <scope>NUCLEOTIDE SEQUENCE [LARGE SCALE GENOMIC DNA]</scope>
    <source>
        <strain evidence="1 2">MTCC4038</strain>
    </source>
</reference>
<sequence length="108" mass="12554">MSVGVAFIHHLPRANVPRNRMHIWTSLFIKLLWGHGDFFFNDQFVEGEWTSAVFQAKHENAFDLRSIGKIALEFVAFSGQCRCAMERKSCSERRAAARRRRRQNLCKG</sequence>
<organism evidence="1 2">
    <name type="scientific">Azospirillum brasilense</name>
    <dbReference type="NCBI Taxonomy" id="192"/>
    <lineage>
        <taxon>Bacteria</taxon>
        <taxon>Pseudomonadati</taxon>
        <taxon>Pseudomonadota</taxon>
        <taxon>Alphaproteobacteria</taxon>
        <taxon>Rhodospirillales</taxon>
        <taxon>Azospirillaceae</taxon>
        <taxon>Azospirillum</taxon>
    </lineage>
</organism>
<gene>
    <name evidence="1" type="ORF">D3868_07900</name>
</gene>